<evidence type="ECO:0000256" key="4">
    <source>
        <dbReference type="SAM" id="Phobius"/>
    </source>
</evidence>
<reference evidence="6" key="2">
    <citation type="submission" date="2011-01" db="EMBL/GenBank/DDBJ databases">
        <title>The Non-contiguous Finished genome of Clostridium papyrosolvens.</title>
        <authorList>
            <person name="Lucas S."/>
            <person name="Copeland A."/>
            <person name="Lapidus A."/>
            <person name="Cheng J.-F."/>
            <person name="Goodwin L."/>
            <person name="Pitluck S."/>
            <person name="Misra M."/>
            <person name="Chertkov O."/>
            <person name="Detter J.C."/>
            <person name="Han C."/>
            <person name="Tapia R."/>
            <person name="Land M."/>
            <person name="Hauser L."/>
            <person name="Kyrpides N."/>
            <person name="Ivanova N."/>
            <person name="Pagani I."/>
            <person name="Mouttaki H."/>
            <person name="He Z."/>
            <person name="Zhou J."/>
            <person name="Hemme C.L."/>
            <person name="Woyke T."/>
        </authorList>
    </citation>
    <scope>NUCLEOTIDE SEQUENCE [LARGE SCALE GENOMIC DNA]</scope>
    <source>
        <strain evidence="6">DSM 2782</strain>
    </source>
</reference>
<feature type="domain" description="Cysteine-rich CPCC" evidence="5">
    <location>
        <begin position="365"/>
        <end position="437"/>
    </location>
</feature>
<accession>F1TC94</accession>
<dbReference type="PANTHER" id="PTHR13778:SF47">
    <property type="entry name" value="LIPOPOLYSACCHARIDE 1,3-GALACTOSYLTRANSFERASE"/>
    <property type="match status" value="1"/>
</dbReference>
<dbReference type="GO" id="GO:0046872">
    <property type="term" value="F:metal ion binding"/>
    <property type="evidence" value="ECO:0007669"/>
    <property type="project" value="UniProtKB-KW"/>
</dbReference>
<keyword evidence="2 6" id="KW-0808">Transferase</keyword>
<reference evidence="6" key="1">
    <citation type="submission" date="2009-07" db="EMBL/GenBank/DDBJ databases">
        <authorList>
            <consortium name="US DOE Joint Genome Institute (JGI-PGF)"/>
            <person name="Lucas S."/>
            <person name="Copeland A."/>
            <person name="Lapidus A."/>
            <person name="Glavina del Rio T."/>
            <person name="Tice H."/>
            <person name="Bruce D."/>
            <person name="Goodwin L."/>
            <person name="Pitluck S."/>
            <person name="Larimer F."/>
            <person name="Land M.L."/>
            <person name="Mouttaki H."/>
            <person name="He Z."/>
            <person name="Zhou J."/>
            <person name="Hemme C.L."/>
        </authorList>
    </citation>
    <scope>NUCLEOTIDE SEQUENCE [LARGE SCALE GENOMIC DNA]</scope>
    <source>
        <strain evidence="6">DSM 2782</strain>
    </source>
</reference>
<dbReference type="GO" id="GO:0016757">
    <property type="term" value="F:glycosyltransferase activity"/>
    <property type="evidence" value="ECO:0007669"/>
    <property type="project" value="UniProtKB-KW"/>
</dbReference>
<protein>
    <submittedName>
        <fullName evidence="6">Glycosyl transferase family 8</fullName>
    </submittedName>
</protein>
<gene>
    <name evidence="6" type="ORF">Cpap_2695</name>
</gene>
<keyword evidence="4" id="KW-0472">Membrane</keyword>
<dbReference type="EMBL" id="ACXX02000005">
    <property type="protein sequence ID" value="EGD48009.1"/>
    <property type="molecule type" value="Genomic_DNA"/>
</dbReference>
<comment type="caution">
    <text evidence="6">The sequence shown here is derived from an EMBL/GenBank/DDBJ whole genome shotgun (WGS) entry which is preliminary data.</text>
</comment>
<dbReference type="Pfam" id="PF14206">
    <property type="entry name" value="Cys_rich_CPCC"/>
    <property type="match status" value="1"/>
</dbReference>
<dbReference type="eggNOG" id="COG1442">
    <property type="taxonomic scope" value="Bacteria"/>
</dbReference>
<name>F1TC94_9FIRM</name>
<evidence type="ECO:0000256" key="1">
    <source>
        <dbReference type="ARBA" id="ARBA00022676"/>
    </source>
</evidence>
<dbReference type="PANTHER" id="PTHR13778">
    <property type="entry name" value="GLYCOSYLTRANSFERASE 8 DOMAIN-CONTAINING PROTEIN"/>
    <property type="match status" value="1"/>
</dbReference>
<dbReference type="CDD" id="cd04194">
    <property type="entry name" value="GT8_A4GalT_like"/>
    <property type="match status" value="1"/>
</dbReference>
<organism evidence="6 7">
    <name type="scientific">Ruminiclostridium papyrosolvens DSM 2782</name>
    <dbReference type="NCBI Taxonomy" id="588581"/>
    <lineage>
        <taxon>Bacteria</taxon>
        <taxon>Bacillati</taxon>
        <taxon>Bacillota</taxon>
        <taxon>Clostridia</taxon>
        <taxon>Eubacteriales</taxon>
        <taxon>Oscillospiraceae</taxon>
        <taxon>Ruminiclostridium</taxon>
    </lineage>
</organism>
<keyword evidence="3" id="KW-0479">Metal-binding</keyword>
<dbReference type="InterPro" id="IPR002495">
    <property type="entry name" value="Glyco_trans_8"/>
</dbReference>
<dbReference type="RefSeq" id="WP_004618816.1">
    <property type="nucleotide sequence ID" value="NZ_ACXX02000005.1"/>
</dbReference>
<dbReference type="Proteomes" id="UP000003860">
    <property type="component" value="Unassembled WGS sequence"/>
</dbReference>
<dbReference type="STRING" id="588581.Cpap_2695"/>
<dbReference type="OrthoDB" id="9798746at2"/>
<dbReference type="InterPro" id="IPR029044">
    <property type="entry name" value="Nucleotide-diphossugar_trans"/>
</dbReference>
<dbReference type="InterPro" id="IPR050748">
    <property type="entry name" value="Glycosyltrans_8_dom-fam"/>
</dbReference>
<evidence type="ECO:0000256" key="3">
    <source>
        <dbReference type="ARBA" id="ARBA00022723"/>
    </source>
</evidence>
<sequence length="452" mass="53411">METVKIVSACDSHYVQHLGVMITSLLENTSMKTSLEFYVIDGGITDADKELLCSCTCLYGCKINFITIQADFYARFGESPSASDATYFRIFVSELLDTSVEKVIYLDCDIVVIKDIAELWKTDVSEYFLAAVADCGVEYSGEYAVTLKRKLGMKRKDCYFNAGVLLINLVKWREESISKSICKFLFENKGKIDFADQDGLNAVLCNRWLPLDSRWNQQVAHCEFYEQEKVVWENVTRAVREPWIIHYTTSYFSGTKPWNYLDMHPYRQEYYRYLHMTPWKSFIPPDRTIWNILLKIIYEAYAGRLLINYYRRSIKPTYRYETARLPKKLTLSLWFKLLYLIVHPFIFYYKSMTRKKEKLKSQKHICPCCGYKTLEQRPPKTEEVCEICGWEYDFYQLCYPDESNGANEVALNQARKNYMEFGASEEKYRYVVRRPDRYDKKKMEAVKYAARY</sequence>
<evidence type="ECO:0000256" key="2">
    <source>
        <dbReference type="ARBA" id="ARBA00022679"/>
    </source>
</evidence>
<keyword evidence="7" id="KW-1185">Reference proteome</keyword>
<dbReference type="SUPFAM" id="SSF53448">
    <property type="entry name" value="Nucleotide-diphospho-sugar transferases"/>
    <property type="match status" value="1"/>
</dbReference>
<feature type="transmembrane region" description="Helical" evidence="4">
    <location>
        <begin position="331"/>
        <end position="349"/>
    </location>
</feature>
<evidence type="ECO:0000259" key="5">
    <source>
        <dbReference type="Pfam" id="PF14206"/>
    </source>
</evidence>
<dbReference type="AlphaFoldDB" id="F1TC94"/>
<evidence type="ECO:0000313" key="6">
    <source>
        <dbReference type="EMBL" id="EGD48009.1"/>
    </source>
</evidence>
<proteinExistence type="predicted"/>
<dbReference type="Gene3D" id="3.90.550.10">
    <property type="entry name" value="Spore Coat Polysaccharide Biosynthesis Protein SpsA, Chain A"/>
    <property type="match status" value="1"/>
</dbReference>
<keyword evidence="1" id="KW-0328">Glycosyltransferase</keyword>
<dbReference type="Pfam" id="PF01501">
    <property type="entry name" value="Glyco_transf_8"/>
    <property type="match status" value="1"/>
</dbReference>
<keyword evidence="4" id="KW-0812">Transmembrane</keyword>
<dbReference type="InterPro" id="IPR025983">
    <property type="entry name" value="Cys_rich_CPCC"/>
</dbReference>
<evidence type="ECO:0000313" key="7">
    <source>
        <dbReference type="Proteomes" id="UP000003860"/>
    </source>
</evidence>
<keyword evidence="4" id="KW-1133">Transmembrane helix</keyword>